<evidence type="ECO:0000256" key="3">
    <source>
        <dbReference type="ARBA" id="ARBA00022553"/>
    </source>
</evidence>
<name>A0A7Z2VP44_9BACL</name>
<accession>A0A7Z2VP44</accession>
<dbReference type="SUPFAM" id="SSF55874">
    <property type="entry name" value="ATPase domain of HSP90 chaperone/DNA topoisomerase II/histidine kinase"/>
    <property type="match status" value="1"/>
</dbReference>
<keyword evidence="6" id="KW-1133">Transmembrane helix</keyword>
<protein>
    <submittedName>
        <fullName evidence="8">Histidine kinase</fullName>
    </submittedName>
</protein>
<evidence type="ECO:0000259" key="7">
    <source>
        <dbReference type="PROSITE" id="PS50885"/>
    </source>
</evidence>
<feature type="domain" description="HAMP" evidence="7">
    <location>
        <begin position="312"/>
        <end position="364"/>
    </location>
</feature>
<keyword evidence="6" id="KW-0812">Transmembrane</keyword>
<dbReference type="Pfam" id="PF06580">
    <property type="entry name" value="His_kinase"/>
    <property type="match status" value="1"/>
</dbReference>
<evidence type="ECO:0000256" key="1">
    <source>
        <dbReference type="ARBA" id="ARBA00004651"/>
    </source>
</evidence>
<dbReference type="InterPro" id="IPR050640">
    <property type="entry name" value="Bact_2-comp_sensor_kinase"/>
</dbReference>
<dbReference type="EMBL" id="CP051680">
    <property type="protein sequence ID" value="QJD86400.1"/>
    <property type="molecule type" value="Genomic_DNA"/>
</dbReference>
<keyword evidence="8" id="KW-0418">Kinase</keyword>
<feature type="transmembrane region" description="Helical" evidence="6">
    <location>
        <begin position="288"/>
        <end position="310"/>
    </location>
</feature>
<keyword evidence="4" id="KW-0808">Transferase</keyword>
<evidence type="ECO:0000313" key="8">
    <source>
        <dbReference type="EMBL" id="QJD86400.1"/>
    </source>
</evidence>
<evidence type="ECO:0000256" key="6">
    <source>
        <dbReference type="SAM" id="Phobius"/>
    </source>
</evidence>
<dbReference type="InterPro" id="IPR003660">
    <property type="entry name" value="HAMP_dom"/>
</dbReference>
<dbReference type="GO" id="GO:0005886">
    <property type="term" value="C:plasma membrane"/>
    <property type="evidence" value="ECO:0007669"/>
    <property type="project" value="UniProtKB-SubCell"/>
</dbReference>
<comment type="subcellular location">
    <subcellularLocation>
        <location evidence="1">Cell membrane</location>
        <topology evidence="1">Multi-pass membrane protein</topology>
    </subcellularLocation>
</comment>
<gene>
    <name evidence="8" type="ORF">HH215_26695</name>
</gene>
<keyword evidence="2" id="KW-1003">Cell membrane</keyword>
<keyword evidence="5 6" id="KW-0472">Membrane</keyword>
<dbReference type="Proteomes" id="UP000502248">
    <property type="component" value="Chromosome"/>
</dbReference>
<dbReference type="KEGG" id="cheb:HH215_26695"/>
<evidence type="ECO:0000256" key="4">
    <source>
        <dbReference type="ARBA" id="ARBA00022679"/>
    </source>
</evidence>
<dbReference type="PANTHER" id="PTHR34220">
    <property type="entry name" value="SENSOR HISTIDINE KINASE YPDA"/>
    <property type="match status" value="1"/>
</dbReference>
<evidence type="ECO:0000256" key="2">
    <source>
        <dbReference type="ARBA" id="ARBA00022475"/>
    </source>
</evidence>
<dbReference type="InterPro" id="IPR010559">
    <property type="entry name" value="Sig_transdc_His_kin_internal"/>
</dbReference>
<dbReference type="Gene3D" id="6.10.340.10">
    <property type="match status" value="1"/>
</dbReference>
<dbReference type="RefSeq" id="WP_169282649.1">
    <property type="nucleotide sequence ID" value="NZ_CP051680.1"/>
</dbReference>
<feature type="transmembrane region" description="Helical" evidence="6">
    <location>
        <begin position="20"/>
        <end position="40"/>
    </location>
</feature>
<dbReference type="Gene3D" id="3.30.565.10">
    <property type="entry name" value="Histidine kinase-like ATPase, C-terminal domain"/>
    <property type="match status" value="1"/>
</dbReference>
<keyword evidence="9" id="KW-1185">Reference proteome</keyword>
<reference evidence="8 9" key="1">
    <citation type="submission" date="2020-04" db="EMBL/GenBank/DDBJ databases">
        <title>Genome sequencing of novel species.</title>
        <authorList>
            <person name="Heo J."/>
            <person name="Kim S.-J."/>
            <person name="Kim J.-S."/>
            <person name="Hong S.-B."/>
            <person name="Kwon S.-W."/>
        </authorList>
    </citation>
    <scope>NUCLEOTIDE SEQUENCE [LARGE SCALE GENOMIC DNA]</scope>
    <source>
        <strain evidence="8 9">MFER-1</strain>
    </source>
</reference>
<dbReference type="InterPro" id="IPR036890">
    <property type="entry name" value="HATPase_C_sf"/>
</dbReference>
<dbReference type="AlphaFoldDB" id="A0A7Z2VP44"/>
<proteinExistence type="predicted"/>
<dbReference type="PROSITE" id="PS50885">
    <property type="entry name" value="HAMP"/>
    <property type="match status" value="1"/>
</dbReference>
<dbReference type="GO" id="GO:0000155">
    <property type="term" value="F:phosphorelay sensor kinase activity"/>
    <property type="evidence" value="ECO:0007669"/>
    <property type="project" value="InterPro"/>
</dbReference>
<keyword evidence="3" id="KW-0597">Phosphoprotein</keyword>
<organism evidence="8 9">
    <name type="scientific">Cohnella herbarum</name>
    <dbReference type="NCBI Taxonomy" id="2728023"/>
    <lineage>
        <taxon>Bacteria</taxon>
        <taxon>Bacillati</taxon>
        <taxon>Bacillota</taxon>
        <taxon>Bacilli</taxon>
        <taxon>Bacillales</taxon>
        <taxon>Paenibacillaceae</taxon>
        <taxon>Cohnella</taxon>
    </lineage>
</organism>
<sequence length="579" mass="66374">MTSRRKEQQEGCAIKFSVYIKVIVVFTVLIIPVYAVNLWMNAMGMNFVRQKDEESSTYNLKFYASQLNDQLFFIRNLQKQLLTDSDLQKLAFRSGLLETYEEFRMASGISERLATIRNSSEYVVNAGIWVKSYNKSISTNQGIAKLPNEEWSTLEGLVGLTPRPLIHYENGRLFFLQFSNNASIVSYLELSIPKLQGTLNRLAPYPNSGVVLADGRFEGIVSDGYDPKIIAAIRDQAKDREGDPETDSWVLRSGGDQYRIGLNPVPSMGWTIYTYVDENEITGTLKKYGVWFLVLSVVSGIVILAFAFSVNRMIHRPLHKLIRAFNMMEPDHVRVPSRWKEETEFDYLYRGFDNMVERLNRSIRENYEHQLALQNSELKQLQSQINPHFLYNGFYNIYRLCKIGEYDRVATLTQKLASYYQAITRSGKDEVPLDKEYRHAMNYCDIQAIRFSNRIRVSASDVPEPCKSFMVPRLIIQPLIENAFEHAFENAARPGRIRLTMTCEDRRFSLCVEDDGTGLSDETLAGLQAKLSLPDAEAEKTGLINVCRRLRLKYGEESGVFVSRSELGGLKAELIILWK</sequence>
<evidence type="ECO:0000256" key="5">
    <source>
        <dbReference type="ARBA" id="ARBA00023136"/>
    </source>
</evidence>
<evidence type="ECO:0000313" key="9">
    <source>
        <dbReference type="Proteomes" id="UP000502248"/>
    </source>
</evidence>
<dbReference type="PANTHER" id="PTHR34220:SF7">
    <property type="entry name" value="SENSOR HISTIDINE KINASE YPDA"/>
    <property type="match status" value="1"/>
</dbReference>